<dbReference type="AlphaFoldDB" id="A0A8D0H361"/>
<reference evidence="10" key="2">
    <citation type="submission" date="2025-09" db="UniProtKB">
        <authorList>
            <consortium name="Ensembl"/>
        </authorList>
    </citation>
    <scope>IDENTIFICATION</scope>
</reference>
<name>A0A8D0H361_SPHPU</name>
<comment type="subunit">
    <text evidence="8">Microtubule inner protein component of sperm flagellar doublet microtubules.</text>
</comment>
<feature type="region of interest" description="Disordered" evidence="9">
    <location>
        <begin position="159"/>
        <end position="179"/>
    </location>
</feature>
<dbReference type="GO" id="GO:0160111">
    <property type="term" value="C:axonemal A tubule inner sheath"/>
    <property type="evidence" value="ECO:0007669"/>
    <property type="project" value="Ensembl"/>
</dbReference>
<keyword evidence="4" id="KW-0969">Cilium</keyword>
<keyword evidence="2" id="KW-0963">Cytoplasm</keyword>
<dbReference type="OMA" id="ICCESIS"/>
<evidence type="ECO:0000256" key="4">
    <source>
        <dbReference type="ARBA" id="ARBA00023069"/>
    </source>
</evidence>
<dbReference type="GO" id="GO:0030317">
    <property type="term" value="P:flagellated sperm motility"/>
    <property type="evidence" value="ECO:0007669"/>
    <property type="project" value="Ensembl"/>
</dbReference>
<dbReference type="GO" id="GO:0005654">
    <property type="term" value="C:nucleoplasm"/>
    <property type="evidence" value="ECO:0007669"/>
    <property type="project" value="Ensembl"/>
</dbReference>
<feature type="region of interest" description="Disordered" evidence="9">
    <location>
        <begin position="1"/>
        <end position="20"/>
    </location>
</feature>
<sequence>VFSKLKSPNLSSLSSYGSRSTMSLSCFYNPHRGSVMRAYGHAEVWTDWNSTAKFFQYGWRCITNEDSYSNKTLLGNWNQERYDIRKVLQPKPLPSQFAHPFESTHASDYTKEMPHSTRRVRREPHWFPGHQPELELPPFKPTAQSCYMIDYEHPQVDGRRPLVSLELESKEPEGAQPKQ</sequence>
<evidence type="ECO:0000256" key="5">
    <source>
        <dbReference type="ARBA" id="ARBA00023212"/>
    </source>
</evidence>
<evidence type="ECO:0000256" key="3">
    <source>
        <dbReference type="ARBA" id="ARBA00022846"/>
    </source>
</evidence>
<dbReference type="Proteomes" id="UP000694392">
    <property type="component" value="Unplaced"/>
</dbReference>
<evidence type="ECO:0000313" key="11">
    <source>
        <dbReference type="Proteomes" id="UP000694392"/>
    </source>
</evidence>
<organism evidence="10 11">
    <name type="scientific">Sphenodon punctatus</name>
    <name type="common">Tuatara</name>
    <name type="synonym">Hatteria punctata</name>
    <dbReference type="NCBI Taxonomy" id="8508"/>
    <lineage>
        <taxon>Eukaryota</taxon>
        <taxon>Metazoa</taxon>
        <taxon>Chordata</taxon>
        <taxon>Craniata</taxon>
        <taxon>Vertebrata</taxon>
        <taxon>Euteleostomi</taxon>
        <taxon>Lepidosauria</taxon>
        <taxon>Sphenodontia</taxon>
        <taxon>Sphenodontidae</taxon>
        <taxon>Sphenodon</taxon>
    </lineage>
</organism>
<comment type="subcellular location">
    <subcellularLocation>
        <location evidence="1">Cytoplasm</location>
        <location evidence="1">Cytoskeleton</location>
        <location evidence="1">Flagellum axoneme</location>
    </subcellularLocation>
</comment>
<keyword evidence="6" id="KW-0966">Cell projection</keyword>
<evidence type="ECO:0000313" key="10">
    <source>
        <dbReference type="Ensembl" id="ENSSPUP00000013734.1"/>
    </source>
</evidence>
<evidence type="ECO:0000256" key="1">
    <source>
        <dbReference type="ARBA" id="ARBA00004611"/>
    </source>
</evidence>
<dbReference type="GO" id="GO:0036126">
    <property type="term" value="C:sperm flagellum"/>
    <property type="evidence" value="ECO:0007669"/>
    <property type="project" value="Ensembl"/>
</dbReference>
<accession>A0A8D0H361</accession>
<evidence type="ECO:0000256" key="6">
    <source>
        <dbReference type="ARBA" id="ARBA00023273"/>
    </source>
</evidence>
<evidence type="ECO:0000256" key="2">
    <source>
        <dbReference type="ARBA" id="ARBA00022490"/>
    </source>
</evidence>
<keyword evidence="3" id="KW-0282">Flagellum</keyword>
<protein>
    <submittedName>
        <fullName evidence="10">Cilia and flagella associated protein 68</fullName>
    </submittedName>
</protein>
<evidence type="ECO:0000256" key="9">
    <source>
        <dbReference type="SAM" id="MobiDB-lite"/>
    </source>
</evidence>
<evidence type="ECO:0000256" key="7">
    <source>
        <dbReference type="ARBA" id="ARBA00035003"/>
    </source>
</evidence>
<dbReference type="InterPro" id="IPR037662">
    <property type="entry name" value="CFAP68/107"/>
</dbReference>
<dbReference type="Pfam" id="PF06608">
    <property type="entry name" value="CFAP68"/>
    <property type="match status" value="1"/>
</dbReference>
<keyword evidence="11" id="KW-1185">Reference proteome</keyword>
<reference evidence="10" key="1">
    <citation type="submission" date="2025-08" db="UniProtKB">
        <authorList>
            <consortium name="Ensembl"/>
        </authorList>
    </citation>
    <scope>IDENTIFICATION</scope>
</reference>
<keyword evidence="5" id="KW-0206">Cytoskeleton</keyword>
<comment type="function">
    <text evidence="7">Microtubule inner protein (MIP) part of the dynein-decorated doublet microtubules (DMTs) in cilia axoneme, which is required for motile cilia beating.</text>
</comment>
<evidence type="ECO:0000256" key="8">
    <source>
        <dbReference type="ARBA" id="ARBA00046435"/>
    </source>
</evidence>
<dbReference type="InterPro" id="IPR009524">
    <property type="entry name" value="CFAP68"/>
</dbReference>
<dbReference type="PANTHER" id="PTHR31180:SF3">
    <property type="entry name" value="EXPRESSED SEQUENCE EH456644"/>
    <property type="match status" value="1"/>
</dbReference>
<dbReference type="PANTHER" id="PTHR31180">
    <property type="entry name" value="CILIA- AND FLAGELLA-ASSOCIATED PROTEIN 107-RELATED"/>
    <property type="match status" value="1"/>
</dbReference>
<proteinExistence type="predicted"/>
<dbReference type="GeneTree" id="ENSGT00390000002905"/>
<dbReference type="Ensembl" id="ENSSPUT00000014649.1">
    <property type="protein sequence ID" value="ENSSPUP00000013734.1"/>
    <property type="gene ID" value="ENSSPUG00000010574.1"/>
</dbReference>
<gene>
    <name evidence="10" type="primary">CFAP68</name>
</gene>